<keyword evidence="1" id="KW-0812">Transmembrane</keyword>
<feature type="chain" id="PRO_5021016599" evidence="2">
    <location>
        <begin position="25"/>
        <end position="131"/>
    </location>
</feature>
<reference evidence="3 4" key="1">
    <citation type="journal article" date="2015" name="Genome Biol.">
        <title>Comparative genomics of Steinernema reveals deeply conserved gene regulatory networks.</title>
        <authorList>
            <person name="Dillman A.R."/>
            <person name="Macchietto M."/>
            <person name="Porter C.F."/>
            <person name="Rogers A."/>
            <person name="Williams B."/>
            <person name="Antoshechkin I."/>
            <person name="Lee M.M."/>
            <person name="Goodwin Z."/>
            <person name="Lu X."/>
            <person name="Lewis E.E."/>
            <person name="Goodrich-Blair H."/>
            <person name="Stock S.P."/>
            <person name="Adams B.J."/>
            <person name="Sternberg P.W."/>
            <person name="Mortazavi A."/>
        </authorList>
    </citation>
    <scope>NUCLEOTIDE SEQUENCE [LARGE SCALE GENOMIC DNA]</scope>
    <source>
        <strain evidence="3 4">ALL</strain>
    </source>
</reference>
<feature type="transmembrane region" description="Helical" evidence="1">
    <location>
        <begin position="48"/>
        <end position="78"/>
    </location>
</feature>
<keyword evidence="2" id="KW-0732">Signal</keyword>
<organism evidence="3 4">
    <name type="scientific">Steinernema carpocapsae</name>
    <name type="common">Entomopathogenic nematode</name>
    <dbReference type="NCBI Taxonomy" id="34508"/>
    <lineage>
        <taxon>Eukaryota</taxon>
        <taxon>Metazoa</taxon>
        <taxon>Ecdysozoa</taxon>
        <taxon>Nematoda</taxon>
        <taxon>Chromadorea</taxon>
        <taxon>Rhabditida</taxon>
        <taxon>Tylenchina</taxon>
        <taxon>Panagrolaimomorpha</taxon>
        <taxon>Strongyloidoidea</taxon>
        <taxon>Steinernematidae</taxon>
        <taxon>Steinernema</taxon>
    </lineage>
</organism>
<feature type="signal peptide" evidence="2">
    <location>
        <begin position="1"/>
        <end position="24"/>
    </location>
</feature>
<dbReference type="AlphaFoldDB" id="A0A4U5LP44"/>
<keyword evidence="1" id="KW-1133">Transmembrane helix</keyword>
<evidence type="ECO:0000256" key="1">
    <source>
        <dbReference type="SAM" id="Phobius"/>
    </source>
</evidence>
<comment type="caution">
    <text evidence="3">The sequence shown here is derived from an EMBL/GenBank/DDBJ whole genome shotgun (WGS) entry which is preliminary data.</text>
</comment>
<sequence length="131" mass="14629">MAIFLNSIFLTVLLLSLVSTTASAGCGTCYKWQSCNRSLKVCHLEYAYLYIALSIGTIFVVTAFFMCVGCYICFIVGFQPKKVDKWAKKRPPKFIPRKTRPDVITNIDSQKDCPAFADIRVACCRLAIGPI</sequence>
<name>A0A4U5LP44_STECR</name>
<accession>A0A4U5LP44</accession>
<gene>
    <name evidence="3" type="ORF">L596_030351</name>
</gene>
<evidence type="ECO:0000313" key="3">
    <source>
        <dbReference type="EMBL" id="TKR57681.1"/>
    </source>
</evidence>
<reference evidence="3 4" key="2">
    <citation type="journal article" date="2019" name="G3 (Bethesda)">
        <title>Hybrid Assembly of the Genome of the Entomopathogenic Nematode Steinernema carpocapsae Identifies the X-Chromosome.</title>
        <authorList>
            <person name="Serra L."/>
            <person name="Macchietto M."/>
            <person name="Macias-Munoz A."/>
            <person name="McGill C.J."/>
            <person name="Rodriguez I.M."/>
            <person name="Rodriguez B."/>
            <person name="Murad R."/>
            <person name="Mortazavi A."/>
        </authorList>
    </citation>
    <scope>NUCLEOTIDE SEQUENCE [LARGE SCALE GENOMIC DNA]</scope>
    <source>
        <strain evidence="3 4">ALL</strain>
    </source>
</reference>
<protein>
    <submittedName>
        <fullName evidence="3">Uncharacterized protein</fullName>
    </submittedName>
</protein>
<keyword evidence="1" id="KW-0472">Membrane</keyword>
<evidence type="ECO:0000313" key="4">
    <source>
        <dbReference type="Proteomes" id="UP000298663"/>
    </source>
</evidence>
<evidence type="ECO:0000256" key="2">
    <source>
        <dbReference type="SAM" id="SignalP"/>
    </source>
</evidence>
<proteinExistence type="predicted"/>
<keyword evidence="4" id="KW-1185">Reference proteome</keyword>
<dbReference type="EMBL" id="AZBU02000014">
    <property type="protein sequence ID" value="TKR57681.1"/>
    <property type="molecule type" value="Genomic_DNA"/>
</dbReference>
<dbReference type="Proteomes" id="UP000298663">
    <property type="component" value="Unassembled WGS sequence"/>
</dbReference>